<dbReference type="Pfam" id="PF01738">
    <property type="entry name" value="DLH"/>
    <property type="match status" value="1"/>
</dbReference>
<proteinExistence type="predicted"/>
<dbReference type="PANTHER" id="PTHR46623">
    <property type="entry name" value="CARBOXYMETHYLENEBUTENOLIDASE-RELATED"/>
    <property type="match status" value="1"/>
</dbReference>
<evidence type="ECO:0000313" key="3">
    <source>
        <dbReference type="Proteomes" id="UP000637628"/>
    </source>
</evidence>
<comment type="caution">
    <text evidence="2">The sequence shown here is derived from an EMBL/GenBank/DDBJ whole genome shotgun (WGS) entry which is preliminary data.</text>
</comment>
<evidence type="ECO:0000259" key="1">
    <source>
        <dbReference type="Pfam" id="PF01738"/>
    </source>
</evidence>
<dbReference type="Proteomes" id="UP000637628">
    <property type="component" value="Unassembled WGS sequence"/>
</dbReference>
<dbReference type="InterPro" id="IPR029058">
    <property type="entry name" value="AB_hydrolase_fold"/>
</dbReference>
<dbReference type="EMBL" id="BOML01000058">
    <property type="protein sequence ID" value="GIE05940.1"/>
    <property type="molecule type" value="Genomic_DNA"/>
</dbReference>
<dbReference type="InterPro" id="IPR002925">
    <property type="entry name" value="Dienelactn_hydro"/>
</dbReference>
<dbReference type="InterPro" id="IPR051049">
    <property type="entry name" value="Dienelactone_hydrolase-like"/>
</dbReference>
<organism evidence="2 3">
    <name type="scientific">Paractinoplanes durhamensis</name>
    <dbReference type="NCBI Taxonomy" id="113563"/>
    <lineage>
        <taxon>Bacteria</taxon>
        <taxon>Bacillati</taxon>
        <taxon>Actinomycetota</taxon>
        <taxon>Actinomycetes</taxon>
        <taxon>Micromonosporales</taxon>
        <taxon>Micromonosporaceae</taxon>
        <taxon>Paractinoplanes</taxon>
    </lineage>
</organism>
<name>A0ABQ3Z7Z5_9ACTN</name>
<reference evidence="2 3" key="1">
    <citation type="submission" date="2021-01" db="EMBL/GenBank/DDBJ databases">
        <title>Whole genome shotgun sequence of Actinoplanes durhamensis NBRC 14914.</title>
        <authorList>
            <person name="Komaki H."/>
            <person name="Tamura T."/>
        </authorList>
    </citation>
    <scope>NUCLEOTIDE SEQUENCE [LARGE SCALE GENOMIC DNA]</scope>
    <source>
        <strain evidence="2 3">NBRC 14914</strain>
    </source>
</reference>
<dbReference type="Gene3D" id="3.40.50.1820">
    <property type="entry name" value="alpha/beta hydrolase"/>
    <property type="match status" value="1"/>
</dbReference>
<sequence>MQTTEVQIPAPDGTAEAYLVKPDGDGPFPGVLFFMDAFGLRPRLAEMAERIAERGYAVLVPNLFYRSASGPLITPEELTDAAKRDAAFGRLGPMMQALTGERIVADTGAYLDFFAAQPGVSAEPVVLVGYCMGGRNGLRAITAYPDRIKALASFHAGGVVTDTPDSPHLSVGAITGEVYFGHADNDSSMTADQIKALESAFDEAGVTYTSEVYEGAPHGFTMSDTAMFHAEGEQRHWVELFALLDRI</sequence>
<keyword evidence="2" id="KW-0378">Hydrolase</keyword>
<evidence type="ECO:0000313" key="2">
    <source>
        <dbReference type="EMBL" id="GIE05940.1"/>
    </source>
</evidence>
<dbReference type="SUPFAM" id="SSF53474">
    <property type="entry name" value="alpha/beta-Hydrolases"/>
    <property type="match status" value="1"/>
</dbReference>
<dbReference type="RefSeq" id="WP_203733805.1">
    <property type="nucleotide sequence ID" value="NZ_BAAATX010000036.1"/>
</dbReference>
<feature type="domain" description="Dienelactone hydrolase" evidence="1">
    <location>
        <begin position="16"/>
        <end position="245"/>
    </location>
</feature>
<keyword evidence="3" id="KW-1185">Reference proteome</keyword>
<accession>A0ABQ3Z7Z5</accession>
<gene>
    <name evidence="2" type="ORF">Adu01nite_72900</name>
</gene>
<dbReference type="GO" id="GO:0016787">
    <property type="term" value="F:hydrolase activity"/>
    <property type="evidence" value="ECO:0007669"/>
    <property type="project" value="UniProtKB-KW"/>
</dbReference>
<protein>
    <submittedName>
        <fullName evidence="2">Hydrolase</fullName>
    </submittedName>
</protein>
<dbReference type="PANTHER" id="PTHR46623:SF10">
    <property type="entry name" value="CARBOXYMETHYLENEBUTENOLIDASE HOMOLOG"/>
    <property type="match status" value="1"/>
</dbReference>